<dbReference type="SUPFAM" id="SSF52540">
    <property type="entry name" value="P-loop containing nucleoside triphosphate hydrolases"/>
    <property type="match status" value="1"/>
</dbReference>
<dbReference type="STRING" id="909626.AQJ91_33765"/>
<evidence type="ECO:0000313" key="2">
    <source>
        <dbReference type="Proteomes" id="UP000053260"/>
    </source>
</evidence>
<dbReference type="OrthoDB" id="9813134at2"/>
<protein>
    <recommendedName>
        <fullName evidence="3">ATPase</fullName>
    </recommendedName>
</protein>
<keyword evidence="2" id="KW-1185">Reference proteome</keyword>
<evidence type="ECO:0000313" key="1">
    <source>
        <dbReference type="EMBL" id="KUO16742.1"/>
    </source>
</evidence>
<dbReference type="PANTHER" id="PTHR34704:SF1">
    <property type="entry name" value="ATPASE"/>
    <property type="match status" value="1"/>
</dbReference>
<accession>A0A124IE00</accession>
<dbReference type="InterPro" id="IPR027417">
    <property type="entry name" value="P-loop_NTPase"/>
</dbReference>
<sequence length="498" mass="54550">MTRPPDLFDREAEWADLERFVSSDAPGLRIGILYGRRRTGKSFLLRRLCRAYGGQYHMAQEEEPLPALQRFADAVAAGRGLGPGQLRFQDWDEALRTALRPVPSADGRPALVVLDELPYLLAHPLGAQLPSALQALVDESRDTGGEDPRGRVILCGSALAVMSDLLSGAKALRGRAELDLLLRPFDYRTTSAYYGIRDLETAFGMYAFFGGTPGYRDLTGGASPQSTSELEDLLLTTVFNPSHALFGEAGYLLREDPRIQDRALYLSVLGAVAAGATSPAKVAAAIGRDQRSLHHPLDVLTTSGFLIKDEDLLLQRRPVLRLADPVVRLHQLVTTPRLASFEERKALPAWRAAEHTVSAQILGPAFEQLAREWTSRHASTRTLGGPIGEVGSTVVNDPAGRQQHEIDVVALDEGERRQAHSPVIRAIGEAKASDRARTLADLDRLDRIRGLLIARGVRTASAKLLLFGRSGFDINLTQAAAERHDVELVDLRRIWHGE</sequence>
<evidence type="ECO:0008006" key="3">
    <source>
        <dbReference type="Google" id="ProtNLM"/>
    </source>
</evidence>
<dbReference type="EMBL" id="LMXB01000083">
    <property type="protein sequence ID" value="KUO16742.1"/>
    <property type="molecule type" value="Genomic_DNA"/>
</dbReference>
<proteinExistence type="predicted"/>
<name>A0A124IE00_9ACTN</name>
<reference evidence="1 2" key="1">
    <citation type="submission" date="2015-10" db="EMBL/GenBank/DDBJ databases">
        <title>Draft genome sequence of Streptomyces sp. RV15, isolated from a marine sponge.</title>
        <authorList>
            <person name="Ruckert C."/>
            <person name="Abdelmohsen U.R."/>
            <person name="Winkler A."/>
            <person name="Hentschel U."/>
            <person name="Kalinowski J."/>
            <person name="Kampfer P."/>
            <person name="Glaeser S."/>
        </authorList>
    </citation>
    <scope>NUCLEOTIDE SEQUENCE [LARGE SCALE GENOMIC DNA]</scope>
    <source>
        <strain evidence="1 2">RV15</strain>
    </source>
</reference>
<dbReference type="AlphaFoldDB" id="A0A124IE00"/>
<organism evidence="1 2">
    <name type="scientific">Streptomyces dysideae</name>
    <dbReference type="NCBI Taxonomy" id="909626"/>
    <lineage>
        <taxon>Bacteria</taxon>
        <taxon>Bacillati</taxon>
        <taxon>Actinomycetota</taxon>
        <taxon>Actinomycetes</taxon>
        <taxon>Kitasatosporales</taxon>
        <taxon>Streptomycetaceae</taxon>
        <taxon>Streptomyces</taxon>
    </lineage>
</organism>
<dbReference type="Gene3D" id="3.40.50.300">
    <property type="entry name" value="P-loop containing nucleotide triphosphate hydrolases"/>
    <property type="match status" value="1"/>
</dbReference>
<gene>
    <name evidence="1" type="ORF">AQJ91_33765</name>
</gene>
<dbReference type="RefSeq" id="WP_067029235.1">
    <property type="nucleotide sequence ID" value="NZ_KQ949102.1"/>
</dbReference>
<comment type="caution">
    <text evidence="1">The sequence shown here is derived from an EMBL/GenBank/DDBJ whole genome shotgun (WGS) entry which is preliminary data.</text>
</comment>
<dbReference type="PANTHER" id="PTHR34704">
    <property type="entry name" value="ATPASE"/>
    <property type="match status" value="1"/>
</dbReference>
<dbReference type="Proteomes" id="UP000053260">
    <property type="component" value="Unassembled WGS sequence"/>
</dbReference>